<evidence type="ECO:0000256" key="4">
    <source>
        <dbReference type="ARBA" id="ARBA00022452"/>
    </source>
</evidence>
<evidence type="ECO:0000256" key="3">
    <source>
        <dbReference type="ARBA" id="ARBA00022448"/>
    </source>
</evidence>
<keyword evidence="6" id="KW-0812">Transmembrane</keyword>
<dbReference type="Proteomes" id="UP000555322">
    <property type="component" value="Unassembled WGS sequence"/>
</dbReference>
<evidence type="ECO:0000256" key="15">
    <source>
        <dbReference type="SAM" id="SignalP"/>
    </source>
</evidence>
<sequence length="375" mass="41448">MIFTTGFRVRKIQYTALLVLSCSMTGCAVTSGLQTYDLPNEGVYQTDLGTQVNVIQLTQESLFAVQPAEINLRQDYAHLFNTSHKNYKLSSGDVLSIYLWAYPDITPPTTTINNEQSVQANGYQIDQNGYIQFPMIGRYKAAGKSLTQVNQELRSQLARYLKTPDVIARVLSYQGQRFSVQGNVTKGGQFALSDQPVSVYTALGMAGGVNSQQGDNASITLVRQGRTYKLNTIELEKAGLSLHNLLIHPNDTLYVNSRENQKIYVMGESGKNQSLPMRDQGMSLSDVLGESLGLNPLSASRSKIYVVRSQPNATHTEVYQMDLSSIADFGLANQFKMRSNDIVYVDASGLARWQRVINQVIPFSSIVNTANNLGN</sequence>
<dbReference type="InterPro" id="IPR003715">
    <property type="entry name" value="Poly_export_N"/>
</dbReference>
<keyword evidence="11" id="KW-0472">Membrane</keyword>
<evidence type="ECO:0000256" key="5">
    <source>
        <dbReference type="ARBA" id="ARBA00022597"/>
    </source>
</evidence>
<feature type="signal peptide" evidence="15">
    <location>
        <begin position="1"/>
        <end position="28"/>
    </location>
</feature>
<dbReference type="Gene3D" id="3.30.1950.10">
    <property type="entry name" value="wza like domain"/>
    <property type="match status" value="1"/>
</dbReference>
<keyword evidence="10" id="KW-0626">Porin</keyword>
<evidence type="ECO:0008006" key="20">
    <source>
        <dbReference type="Google" id="ProtNLM"/>
    </source>
</evidence>
<comment type="subcellular location">
    <subcellularLocation>
        <location evidence="1">Cell outer membrane</location>
        <topology evidence="1">Multi-pass membrane protein</topology>
    </subcellularLocation>
</comment>
<proteinExistence type="inferred from homology"/>
<protein>
    <recommendedName>
        <fullName evidence="20">Soluble ligand binding domain-containing protein</fullName>
    </recommendedName>
</protein>
<feature type="domain" description="Polysaccharide export protein N-terminal" evidence="16">
    <location>
        <begin position="83"/>
        <end position="170"/>
    </location>
</feature>
<evidence type="ECO:0000256" key="2">
    <source>
        <dbReference type="ARBA" id="ARBA00009450"/>
    </source>
</evidence>
<evidence type="ECO:0000313" key="19">
    <source>
        <dbReference type="Proteomes" id="UP000555322"/>
    </source>
</evidence>
<keyword evidence="7 15" id="KW-0732">Signal</keyword>
<comment type="caution">
    <text evidence="18">The sequence shown here is derived from an EMBL/GenBank/DDBJ whole genome shotgun (WGS) entry which is preliminary data.</text>
</comment>
<dbReference type="PANTHER" id="PTHR33619">
    <property type="entry name" value="POLYSACCHARIDE EXPORT PROTEIN GFCE-RELATED"/>
    <property type="match status" value="1"/>
</dbReference>
<feature type="chain" id="PRO_5046325407" description="Soluble ligand binding domain-containing protein" evidence="15">
    <location>
        <begin position="29"/>
        <end position="375"/>
    </location>
</feature>
<dbReference type="EMBL" id="JABERJ010000039">
    <property type="protein sequence ID" value="NNH27462.1"/>
    <property type="molecule type" value="Genomic_DNA"/>
</dbReference>
<name>A0ABX1UW84_9GAMM</name>
<evidence type="ECO:0000313" key="18">
    <source>
        <dbReference type="EMBL" id="NNH27462.1"/>
    </source>
</evidence>
<evidence type="ECO:0000256" key="11">
    <source>
        <dbReference type="ARBA" id="ARBA00023136"/>
    </source>
</evidence>
<evidence type="ECO:0000256" key="7">
    <source>
        <dbReference type="ARBA" id="ARBA00022729"/>
    </source>
</evidence>
<dbReference type="Gene3D" id="3.10.560.10">
    <property type="entry name" value="Outer membrane lipoprotein wza domain like"/>
    <property type="match status" value="2"/>
</dbReference>
<organism evidence="18 19">
    <name type="scientific">Acinetobacter terrestris</name>
    <dbReference type="NCBI Taxonomy" id="2529843"/>
    <lineage>
        <taxon>Bacteria</taxon>
        <taxon>Pseudomonadati</taxon>
        <taxon>Pseudomonadota</taxon>
        <taxon>Gammaproteobacteria</taxon>
        <taxon>Moraxellales</taxon>
        <taxon>Moraxellaceae</taxon>
        <taxon>Acinetobacter</taxon>
        <taxon>Acinetobacter Taxon 24</taxon>
    </lineage>
</organism>
<evidence type="ECO:0000256" key="14">
    <source>
        <dbReference type="ARBA" id="ARBA00023288"/>
    </source>
</evidence>
<evidence type="ECO:0000259" key="16">
    <source>
        <dbReference type="Pfam" id="PF02563"/>
    </source>
</evidence>
<evidence type="ECO:0000256" key="12">
    <source>
        <dbReference type="ARBA" id="ARBA00023139"/>
    </source>
</evidence>
<evidence type="ECO:0000259" key="17">
    <source>
        <dbReference type="Pfam" id="PF22461"/>
    </source>
</evidence>
<dbReference type="InterPro" id="IPR054765">
    <property type="entry name" value="SLBB_dom"/>
</dbReference>
<keyword evidence="13" id="KW-0998">Cell outer membrane</keyword>
<keyword evidence="5" id="KW-0762">Sugar transport</keyword>
<gene>
    <name evidence="18" type="ORF">HLH15_13550</name>
</gene>
<reference evidence="18 19" key="1">
    <citation type="submission" date="2020-04" db="EMBL/GenBank/DDBJ databases">
        <title>Acinetobacter Taxon 24.</title>
        <authorList>
            <person name="Nemec A."/>
            <person name="Radolfova-Krizova L."/>
            <person name="Higgins P.G."/>
            <person name="Spanelova P."/>
        </authorList>
    </citation>
    <scope>NUCLEOTIDE SEQUENCE [LARGE SCALE GENOMIC DNA]</scope>
    <source>
        <strain evidence="18 19">ANC 5084</strain>
    </source>
</reference>
<keyword evidence="4" id="KW-1134">Transmembrane beta strand</keyword>
<evidence type="ECO:0000256" key="6">
    <source>
        <dbReference type="ARBA" id="ARBA00022692"/>
    </source>
</evidence>
<dbReference type="Pfam" id="PF22461">
    <property type="entry name" value="SLBB_2"/>
    <property type="match status" value="2"/>
</dbReference>
<comment type="similarity">
    <text evidence="2">Belongs to the BexD/CtrA/VexA family.</text>
</comment>
<evidence type="ECO:0000256" key="10">
    <source>
        <dbReference type="ARBA" id="ARBA00023114"/>
    </source>
</evidence>
<feature type="domain" description="SLBB" evidence="17">
    <location>
        <begin position="176"/>
        <end position="255"/>
    </location>
</feature>
<keyword evidence="3" id="KW-0813">Transport</keyword>
<evidence type="ECO:0000256" key="13">
    <source>
        <dbReference type="ARBA" id="ARBA00023237"/>
    </source>
</evidence>
<evidence type="ECO:0000256" key="9">
    <source>
        <dbReference type="ARBA" id="ARBA00023065"/>
    </source>
</evidence>
<keyword evidence="9" id="KW-0406">Ion transport</keyword>
<evidence type="ECO:0000256" key="8">
    <source>
        <dbReference type="ARBA" id="ARBA00023047"/>
    </source>
</evidence>
<keyword evidence="12" id="KW-0564">Palmitate</keyword>
<dbReference type="PANTHER" id="PTHR33619:SF3">
    <property type="entry name" value="POLYSACCHARIDE EXPORT PROTEIN GFCE-RELATED"/>
    <property type="match status" value="1"/>
</dbReference>
<evidence type="ECO:0000256" key="1">
    <source>
        <dbReference type="ARBA" id="ARBA00004571"/>
    </source>
</evidence>
<accession>A0ABX1UW84</accession>
<keyword evidence="19" id="KW-1185">Reference proteome</keyword>
<dbReference type="Pfam" id="PF02563">
    <property type="entry name" value="Poly_export"/>
    <property type="match status" value="1"/>
</dbReference>
<dbReference type="InterPro" id="IPR049712">
    <property type="entry name" value="Poly_export"/>
</dbReference>
<feature type="domain" description="SLBB" evidence="17">
    <location>
        <begin position="261"/>
        <end position="345"/>
    </location>
</feature>
<keyword evidence="8" id="KW-0625">Polysaccharide transport</keyword>
<keyword evidence="14" id="KW-0449">Lipoprotein</keyword>